<organism evidence="2 3">
    <name type="scientific">Sphingomonas jatrophae</name>
    <dbReference type="NCBI Taxonomy" id="1166337"/>
    <lineage>
        <taxon>Bacteria</taxon>
        <taxon>Pseudomonadati</taxon>
        <taxon>Pseudomonadota</taxon>
        <taxon>Alphaproteobacteria</taxon>
        <taxon>Sphingomonadales</taxon>
        <taxon>Sphingomonadaceae</taxon>
        <taxon>Sphingomonas</taxon>
    </lineage>
</organism>
<evidence type="ECO:0000256" key="1">
    <source>
        <dbReference type="ARBA" id="ARBA00022490"/>
    </source>
</evidence>
<dbReference type="AlphaFoldDB" id="A0A1I6L653"/>
<protein>
    <submittedName>
        <fullName evidence="2">2-phospho-L-lactate transferase/gluconeogenesis factor, CofD/UPF0052 family</fullName>
    </submittedName>
</protein>
<dbReference type="InterPro" id="IPR002882">
    <property type="entry name" value="CofD"/>
</dbReference>
<evidence type="ECO:0000313" key="2">
    <source>
        <dbReference type="EMBL" id="SFR98936.1"/>
    </source>
</evidence>
<proteinExistence type="predicted"/>
<dbReference type="PANTHER" id="PTHR30135">
    <property type="entry name" value="UNCHARACTERIZED PROTEIN YVCK-RELATED"/>
    <property type="match status" value="1"/>
</dbReference>
<dbReference type="Pfam" id="PF01933">
    <property type="entry name" value="CofD"/>
    <property type="match status" value="1"/>
</dbReference>
<dbReference type="InterPro" id="IPR010119">
    <property type="entry name" value="Gluconeogen_factor"/>
</dbReference>
<dbReference type="OrthoDB" id="9783842at2"/>
<dbReference type="SUPFAM" id="SSF142338">
    <property type="entry name" value="CofD-like"/>
    <property type="match status" value="1"/>
</dbReference>
<dbReference type="PANTHER" id="PTHR30135:SF3">
    <property type="entry name" value="GLUCONEOGENESIS FACTOR-RELATED"/>
    <property type="match status" value="1"/>
</dbReference>
<name>A0A1I6L653_9SPHN</name>
<reference evidence="2 3" key="1">
    <citation type="submission" date="2016-10" db="EMBL/GenBank/DDBJ databases">
        <authorList>
            <person name="de Groot N.N."/>
        </authorList>
    </citation>
    <scope>NUCLEOTIDE SEQUENCE [LARGE SCALE GENOMIC DNA]</scope>
    <source>
        <strain evidence="2 3">S5-249</strain>
    </source>
</reference>
<dbReference type="GO" id="GO:0043743">
    <property type="term" value="F:LPPG:FO 2-phospho-L-lactate transferase activity"/>
    <property type="evidence" value="ECO:0007669"/>
    <property type="project" value="InterPro"/>
</dbReference>
<evidence type="ECO:0000313" key="3">
    <source>
        <dbReference type="Proteomes" id="UP000198824"/>
    </source>
</evidence>
<dbReference type="InterPro" id="IPR038136">
    <property type="entry name" value="CofD-like_dom_sf"/>
</dbReference>
<gene>
    <name evidence="2" type="ORF">SAMN05192580_2350</name>
</gene>
<accession>A0A1I6L653</accession>
<dbReference type="EMBL" id="FOZG01000002">
    <property type="protein sequence ID" value="SFR98936.1"/>
    <property type="molecule type" value="Genomic_DNA"/>
</dbReference>
<keyword evidence="2" id="KW-0808">Transferase</keyword>
<dbReference type="RefSeq" id="WP_093314753.1">
    <property type="nucleotide sequence ID" value="NZ_FOZG01000002.1"/>
</dbReference>
<dbReference type="STRING" id="1166337.SAMN05192580_2350"/>
<keyword evidence="1" id="KW-0963">Cytoplasm</keyword>
<dbReference type="Gene3D" id="3.40.50.10680">
    <property type="entry name" value="CofD-like domains"/>
    <property type="match status" value="1"/>
</dbReference>
<keyword evidence="3" id="KW-1185">Reference proteome</keyword>
<sequence length="409" mass="44941">MLNVVVLNGGRGAATLVPALLGVPGLRLTSIVNAYDDGKSTGEIRRFFGMLGPSDLRKVQSLMLPEDEALPATRALFDHRFPAQTGRDEALATLTRFRDGDEHLAGIGPLPPRIAEVLRGWTHLFLDALPLAEAVMGRPFAFDDCALMNILYAGAFLAHARDMEETVAAVDRLFRLRGLVLPNSCDDRWLAAEREDGSILGTEAEIVELRSNDRIARLFLLEHAVDPAALGRLQPADRARFLAQRHTPVRLSPGARLAIEQADAIIYSAGTQHSSLYPTYMSRGLAGAIAGNVRALKVFVTNIGADYETPRYRTSDFVVGALRFLRMGEERRVATEDLIHVALINSSRIKPDETYVDDDAEQFADLPIERLVADLESRAEPGKHDGEAIVRLILAQLERLPGARRYGHA</sequence>
<dbReference type="Proteomes" id="UP000198824">
    <property type="component" value="Unassembled WGS sequence"/>
</dbReference>